<evidence type="ECO:0000313" key="1">
    <source>
        <dbReference type="EMBL" id="SMX41323.1"/>
    </source>
</evidence>
<evidence type="ECO:0008006" key="3">
    <source>
        <dbReference type="Google" id="ProtNLM"/>
    </source>
</evidence>
<organism evidence="1 2">
    <name type="scientific">Ruegeria arenilitoris</name>
    <dbReference type="NCBI Taxonomy" id="1173585"/>
    <lineage>
        <taxon>Bacteria</taxon>
        <taxon>Pseudomonadati</taxon>
        <taxon>Pseudomonadota</taxon>
        <taxon>Alphaproteobacteria</taxon>
        <taxon>Rhodobacterales</taxon>
        <taxon>Roseobacteraceae</taxon>
        <taxon>Ruegeria</taxon>
    </lineage>
</organism>
<proteinExistence type="predicted"/>
<dbReference type="RefSeq" id="WP_170510494.1">
    <property type="nucleotide sequence ID" value="NZ_FXYG01000002.1"/>
</dbReference>
<name>A0A238KER4_9RHOB</name>
<gene>
    <name evidence="1" type="ORF">RUA8715_01992</name>
</gene>
<dbReference type="EMBL" id="FXYG01000002">
    <property type="protein sequence ID" value="SMX41323.1"/>
    <property type="molecule type" value="Genomic_DNA"/>
</dbReference>
<keyword evidence="2" id="KW-1185">Reference proteome</keyword>
<dbReference type="Proteomes" id="UP000202485">
    <property type="component" value="Unassembled WGS sequence"/>
</dbReference>
<evidence type="ECO:0000313" key="2">
    <source>
        <dbReference type="Proteomes" id="UP000202485"/>
    </source>
</evidence>
<protein>
    <recommendedName>
        <fullName evidence="3">Lipoprotein</fullName>
    </recommendedName>
</protein>
<dbReference type="AlphaFoldDB" id="A0A238KER4"/>
<dbReference type="PROSITE" id="PS51257">
    <property type="entry name" value="PROKAR_LIPOPROTEIN"/>
    <property type="match status" value="1"/>
</dbReference>
<accession>A0A238KER4</accession>
<sequence>MKPLGLILSLAVLAACETTNPPRSQPVEEPARSGAGVSVSGYARAGVSTNF</sequence>
<reference evidence="2" key="1">
    <citation type="submission" date="2017-05" db="EMBL/GenBank/DDBJ databases">
        <authorList>
            <person name="Rodrigo-Torres L."/>
            <person name="Arahal R. D."/>
            <person name="Lucena T."/>
        </authorList>
    </citation>
    <scope>NUCLEOTIDE SEQUENCE [LARGE SCALE GENOMIC DNA]</scope>
    <source>
        <strain evidence="2">CECT 8715</strain>
    </source>
</reference>